<sequence>MAANALELRKTPVKLILNLNSLGHGRMAARRLDATCDPDMRVCHVVVQVADQFTIKDAAGRTCVTCGGGFFPFNGSSDYTVGELLVDRGPRKAGEPHLEIFSRRDDPAHDIYATPGSQGPAKLREGFVALEFAVIRLEVGRVAALLPRIDAERDYSTVAHFGVVHGNLYDLLDTVLRTRDDNDYFIEHRLQIVKLILAQPRFHLFHRPLGPGRRTVLQEAAARGFTAIFGVLLSAGAPTVGICNYIHRNSRGATMQEMIVRHVSMDLSQESERVYRPRRHGPPRPPSFHDHFEVPRVYATEHRTAASRSLAELDGEVFGIGQ</sequence>
<dbReference type="EMBL" id="CAKKNE010000003">
    <property type="protein sequence ID" value="CAH0370161.1"/>
    <property type="molecule type" value="Genomic_DNA"/>
</dbReference>
<name>A0A8J2SGB9_9STRA</name>
<dbReference type="EMBL" id="CAKKNE010000006">
    <property type="protein sequence ID" value="CAH0380414.1"/>
    <property type="molecule type" value="Genomic_DNA"/>
</dbReference>
<accession>A0A8J2SGB9</accession>
<comment type="caution">
    <text evidence="1">The sequence shown here is derived from an EMBL/GenBank/DDBJ whole genome shotgun (WGS) entry which is preliminary data.</text>
</comment>
<keyword evidence="3" id="KW-1185">Reference proteome</keyword>
<proteinExistence type="predicted"/>
<protein>
    <submittedName>
        <fullName evidence="1">Uncharacterized protein</fullName>
    </submittedName>
</protein>
<dbReference type="AlphaFoldDB" id="A0A8J2SGB9"/>
<reference evidence="1" key="1">
    <citation type="submission" date="2021-11" db="EMBL/GenBank/DDBJ databases">
        <authorList>
            <consortium name="Genoscope - CEA"/>
            <person name="William W."/>
        </authorList>
    </citation>
    <scope>NUCLEOTIDE SEQUENCE</scope>
</reference>
<evidence type="ECO:0000313" key="2">
    <source>
        <dbReference type="EMBL" id="CAH0380414.1"/>
    </source>
</evidence>
<evidence type="ECO:0000313" key="3">
    <source>
        <dbReference type="Proteomes" id="UP000789595"/>
    </source>
</evidence>
<evidence type="ECO:0000313" key="1">
    <source>
        <dbReference type="EMBL" id="CAH0370161.1"/>
    </source>
</evidence>
<organism evidence="1 3">
    <name type="scientific">Pelagomonas calceolata</name>
    <dbReference type="NCBI Taxonomy" id="35677"/>
    <lineage>
        <taxon>Eukaryota</taxon>
        <taxon>Sar</taxon>
        <taxon>Stramenopiles</taxon>
        <taxon>Ochrophyta</taxon>
        <taxon>Pelagophyceae</taxon>
        <taxon>Pelagomonadales</taxon>
        <taxon>Pelagomonadaceae</taxon>
        <taxon>Pelagomonas</taxon>
    </lineage>
</organism>
<gene>
    <name evidence="1" type="ORF">PECAL_3P00300</name>
    <name evidence="2" type="ORF">PECAL_6P20670</name>
</gene>
<dbReference type="Proteomes" id="UP000789595">
    <property type="component" value="Unassembled WGS sequence"/>
</dbReference>